<accession>A0A7C0VA57</accession>
<organism evidence="13">
    <name type="scientific">candidate division WOR-3 bacterium</name>
    <dbReference type="NCBI Taxonomy" id="2052148"/>
    <lineage>
        <taxon>Bacteria</taxon>
        <taxon>Bacteria division WOR-3</taxon>
    </lineage>
</organism>
<evidence type="ECO:0000259" key="12">
    <source>
        <dbReference type="Pfam" id="PF02581"/>
    </source>
</evidence>
<dbReference type="Gene3D" id="3.20.20.70">
    <property type="entry name" value="Aldolase class I"/>
    <property type="match status" value="1"/>
</dbReference>
<feature type="binding site" evidence="9">
    <location>
        <position position="69"/>
    </location>
    <ligand>
        <name>4-amino-2-methyl-5-(diphosphooxymethyl)pyrimidine</name>
        <dbReference type="ChEBI" id="CHEBI:57841"/>
    </ligand>
</feature>
<comment type="catalytic activity">
    <reaction evidence="7 9 10">
        <text>2-(2-carboxy-4-methylthiazol-5-yl)ethyl phosphate + 4-amino-2-methyl-5-(diphosphooxymethyl)pyrimidine + 2 H(+) = thiamine phosphate + CO2 + diphosphate</text>
        <dbReference type="Rhea" id="RHEA:47848"/>
        <dbReference type="ChEBI" id="CHEBI:15378"/>
        <dbReference type="ChEBI" id="CHEBI:16526"/>
        <dbReference type="ChEBI" id="CHEBI:33019"/>
        <dbReference type="ChEBI" id="CHEBI:37575"/>
        <dbReference type="ChEBI" id="CHEBI:57841"/>
        <dbReference type="ChEBI" id="CHEBI:62890"/>
        <dbReference type="EC" id="2.5.1.3"/>
    </reaction>
</comment>
<feature type="binding site" evidence="9">
    <location>
        <position position="89"/>
    </location>
    <ligand>
        <name>Mg(2+)</name>
        <dbReference type="ChEBI" id="CHEBI:18420"/>
    </ligand>
</feature>
<feature type="binding site" evidence="9">
    <location>
        <position position="161"/>
    </location>
    <ligand>
        <name>2-[(2R,5Z)-2-carboxy-4-methylthiazol-5(2H)-ylidene]ethyl phosphate</name>
        <dbReference type="ChEBI" id="CHEBI:62899"/>
    </ligand>
</feature>
<feature type="domain" description="Thiamine phosphate synthase/TenI" evidence="12">
    <location>
        <begin position="10"/>
        <end position="184"/>
    </location>
</feature>
<evidence type="ECO:0000256" key="1">
    <source>
        <dbReference type="ARBA" id="ARBA00005165"/>
    </source>
</evidence>
<name>A0A7C0VA57_UNCW3</name>
<comment type="catalytic activity">
    <reaction evidence="6 9 10">
        <text>4-methyl-5-(2-phosphooxyethyl)-thiazole + 4-amino-2-methyl-5-(diphosphooxymethyl)pyrimidine + H(+) = thiamine phosphate + diphosphate</text>
        <dbReference type="Rhea" id="RHEA:22328"/>
        <dbReference type="ChEBI" id="CHEBI:15378"/>
        <dbReference type="ChEBI" id="CHEBI:33019"/>
        <dbReference type="ChEBI" id="CHEBI:37575"/>
        <dbReference type="ChEBI" id="CHEBI:57841"/>
        <dbReference type="ChEBI" id="CHEBI:58296"/>
        <dbReference type="EC" id="2.5.1.3"/>
    </reaction>
</comment>
<keyword evidence="4 9" id="KW-0460">Magnesium</keyword>
<comment type="pathway">
    <text evidence="1 9 11">Cofactor biosynthesis; thiamine diphosphate biosynthesis; thiamine phosphate from 4-amino-2-methyl-5-diphosphomethylpyrimidine and 4-methyl-5-(2-phosphoethyl)-thiazole: step 1/1.</text>
</comment>
<dbReference type="EC" id="2.5.1.3" evidence="9"/>
<evidence type="ECO:0000256" key="11">
    <source>
        <dbReference type="RuleBase" id="RU004253"/>
    </source>
</evidence>
<evidence type="ECO:0000313" key="13">
    <source>
        <dbReference type="EMBL" id="HDI82632.1"/>
    </source>
</evidence>
<dbReference type="GO" id="GO:0004789">
    <property type="term" value="F:thiamine-phosphate diphosphorylase activity"/>
    <property type="evidence" value="ECO:0007669"/>
    <property type="project" value="UniProtKB-UniRule"/>
</dbReference>
<dbReference type="NCBIfam" id="TIGR00693">
    <property type="entry name" value="thiE"/>
    <property type="match status" value="1"/>
</dbReference>
<evidence type="ECO:0000256" key="3">
    <source>
        <dbReference type="ARBA" id="ARBA00022723"/>
    </source>
</evidence>
<dbReference type="InterPro" id="IPR036206">
    <property type="entry name" value="ThiamineP_synth_sf"/>
</dbReference>
<dbReference type="InterPro" id="IPR034291">
    <property type="entry name" value="TMP_synthase"/>
</dbReference>
<proteinExistence type="inferred from homology"/>
<dbReference type="GO" id="GO:0009229">
    <property type="term" value="P:thiamine diphosphate biosynthetic process"/>
    <property type="evidence" value="ECO:0007669"/>
    <property type="project" value="UniProtKB-UniRule"/>
</dbReference>
<dbReference type="PANTHER" id="PTHR20857:SF23">
    <property type="entry name" value="THIAMINE BIOSYNTHETIC BIFUNCTIONAL ENZYME"/>
    <property type="match status" value="1"/>
</dbReference>
<feature type="binding site" evidence="9">
    <location>
        <position position="135"/>
    </location>
    <ligand>
        <name>4-amino-2-methyl-5-(diphosphooxymethyl)pyrimidine</name>
        <dbReference type="ChEBI" id="CHEBI:57841"/>
    </ligand>
</feature>
<feature type="binding site" evidence="9">
    <location>
        <position position="106"/>
    </location>
    <ligand>
        <name>4-amino-2-methyl-5-(diphosphooxymethyl)pyrimidine</name>
        <dbReference type="ChEBI" id="CHEBI:57841"/>
    </ligand>
</feature>
<evidence type="ECO:0000256" key="10">
    <source>
        <dbReference type="RuleBase" id="RU003826"/>
    </source>
</evidence>
<dbReference type="HAMAP" id="MF_00097">
    <property type="entry name" value="TMP_synthase"/>
    <property type="match status" value="1"/>
</dbReference>
<dbReference type="EMBL" id="DQWE01000108">
    <property type="protein sequence ID" value="HDI82632.1"/>
    <property type="molecule type" value="Genomic_DNA"/>
</dbReference>
<dbReference type="InterPro" id="IPR013785">
    <property type="entry name" value="Aldolase_TIM"/>
</dbReference>
<comment type="caution">
    <text evidence="9">Lacks conserved residue(s) required for the propagation of feature annotation.</text>
</comment>
<dbReference type="SUPFAM" id="SSF51391">
    <property type="entry name" value="Thiamin phosphate synthase"/>
    <property type="match status" value="1"/>
</dbReference>
<evidence type="ECO:0000256" key="5">
    <source>
        <dbReference type="ARBA" id="ARBA00022977"/>
    </source>
</evidence>
<keyword evidence="2 9" id="KW-0808">Transferase</keyword>
<dbReference type="FunFam" id="3.20.20.70:FF:000096">
    <property type="entry name" value="Thiamine-phosphate synthase"/>
    <property type="match status" value="1"/>
</dbReference>
<dbReference type="UniPathway" id="UPA00060">
    <property type="reaction ID" value="UER00141"/>
</dbReference>
<evidence type="ECO:0000256" key="2">
    <source>
        <dbReference type="ARBA" id="ARBA00022679"/>
    </source>
</evidence>
<dbReference type="GO" id="GO:0000287">
    <property type="term" value="F:magnesium ion binding"/>
    <property type="evidence" value="ECO:0007669"/>
    <property type="project" value="UniProtKB-UniRule"/>
</dbReference>
<dbReference type="Proteomes" id="UP000885847">
    <property type="component" value="Unassembled WGS sequence"/>
</dbReference>
<dbReference type="GO" id="GO:0009228">
    <property type="term" value="P:thiamine biosynthetic process"/>
    <property type="evidence" value="ECO:0007669"/>
    <property type="project" value="UniProtKB-KW"/>
</dbReference>
<feature type="binding site" evidence="9">
    <location>
        <begin position="132"/>
        <end position="134"/>
    </location>
    <ligand>
        <name>2-[(2R,5Z)-2-carboxy-4-methylthiazol-5(2H)-ylidene]ethyl phosphate</name>
        <dbReference type="ChEBI" id="CHEBI:62899"/>
    </ligand>
</feature>
<evidence type="ECO:0000256" key="8">
    <source>
        <dbReference type="ARBA" id="ARBA00047883"/>
    </source>
</evidence>
<sequence length="206" mass="22553">MLDWDIRIIGITDERYMEGRFFEKIERAIQGGVRVIEIREKGLTGADFFEKAKETLKICRERGAKLIVNDRVDIALAIGADGVHLGKNDLPVKEVRRIFDGVIGWTARSLEDALVGEEAGADYIGAGSVFRSETKQAMVIGIEGLKRIKEAVNIPVVAVGGITHDNVGRVMEAGVDGIAVSQALFSGDPYENAVHLLRIMEGYVNN</sequence>
<evidence type="ECO:0000256" key="4">
    <source>
        <dbReference type="ARBA" id="ARBA00022842"/>
    </source>
</evidence>
<dbReference type="InterPro" id="IPR022998">
    <property type="entry name" value="ThiamineP_synth_TenI"/>
</dbReference>
<gene>
    <name evidence="9 13" type="primary">thiE</name>
    <name evidence="13" type="ORF">ENF18_02430</name>
</gene>
<comment type="function">
    <text evidence="9">Condenses 4-methyl-5-(beta-hydroxyethyl)thiazole monophosphate (THZ-P) and 2-methyl-4-amino-5-hydroxymethyl pyrimidine pyrophosphate (HMP-PP) to form thiamine monophosphate (TMP).</text>
</comment>
<dbReference type="AlphaFoldDB" id="A0A7C0VA57"/>
<evidence type="ECO:0000256" key="7">
    <source>
        <dbReference type="ARBA" id="ARBA00047851"/>
    </source>
</evidence>
<keyword evidence="3 9" id="KW-0479">Metal-binding</keyword>
<comment type="catalytic activity">
    <reaction evidence="8 9 10">
        <text>2-[(2R,5Z)-2-carboxy-4-methylthiazol-5(2H)-ylidene]ethyl phosphate + 4-amino-2-methyl-5-(diphosphooxymethyl)pyrimidine + 2 H(+) = thiamine phosphate + CO2 + diphosphate</text>
        <dbReference type="Rhea" id="RHEA:47844"/>
        <dbReference type="ChEBI" id="CHEBI:15378"/>
        <dbReference type="ChEBI" id="CHEBI:16526"/>
        <dbReference type="ChEBI" id="CHEBI:33019"/>
        <dbReference type="ChEBI" id="CHEBI:37575"/>
        <dbReference type="ChEBI" id="CHEBI:57841"/>
        <dbReference type="ChEBI" id="CHEBI:62899"/>
        <dbReference type="EC" id="2.5.1.3"/>
    </reaction>
</comment>
<comment type="cofactor">
    <cofactor evidence="9">
        <name>Mg(2+)</name>
        <dbReference type="ChEBI" id="CHEBI:18420"/>
    </cofactor>
    <text evidence="9">Binds 1 Mg(2+) ion per subunit.</text>
</comment>
<comment type="caution">
    <text evidence="13">The sequence shown here is derived from an EMBL/GenBank/DDBJ whole genome shotgun (WGS) entry which is preliminary data.</text>
</comment>
<evidence type="ECO:0000256" key="6">
    <source>
        <dbReference type="ARBA" id="ARBA00047334"/>
    </source>
</evidence>
<protein>
    <recommendedName>
        <fullName evidence="9">Thiamine-phosphate synthase</fullName>
        <shortName evidence="9">TP synthase</shortName>
        <shortName evidence="9">TPS</shortName>
        <ecNumber evidence="9">2.5.1.3</ecNumber>
    </recommendedName>
    <alternativeName>
        <fullName evidence="9">Thiamine-phosphate pyrophosphorylase</fullName>
        <shortName evidence="9">TMP pyrophosphorylase</shortName>
        <shortName evidence="9">TMP-PPase</shortName>
    </alternativeName>
</protein>
<keyword evidence="5 9" id="KW-0784">Thiamine biosynthesis</keyword>
<feature type="binding site" evidence="9">
    <location>
        <position position="70"/>
    </location>
    <ligand>
        <name>Mg(2+)</name>
        <dbReference type="ChEBI" id="CHEBI:18420"/>
    </ligand>
</feature>
<dbReference type="PANTHER" id="PTHR20857">
    <property type="entry name" value="THIAMINE-PHOSPHATE PYROPHOSPHORYLASE"/>
    <property type="match status" value="1"/>
</dbReference>
<evidence type="ECO:0000256" key="9">
    <source>
        <dbReference type="HAMAP-Rule" id="MF_00097"/>
    </source>
</evidence>
<reference evidence="13" key="1">
    <citation type="journal article" date="2020" name="mSystems">
        <title>Genome- and Community-Level Interaction Insights into Carbon Utilization and Element Cycling Functions of Hydrothermarchaeota in Hydrothermal Sediment.</title>
        <authorList>
            <person name="Zhou Z."/>
            <person name="Liu Y."/>
            <person name="Xu W."/>
            <person name="Pan J."/>
            <person name="Luo Z.H."/>
            <person name="Li M."/>
        </authorList>
    </citation>
    <scope>NUCLEOTIDE SEQUENCE [LARGE SCALE GENOMIC DNA]</scope>
    <source>
        <strain evidence="13">HyVt-102</strain>
    </source>
</reference>
<dbReference type="CDD" id="cd00564">
    <property type="entry name" value="TMP_TenI"/>
    <property type="match status" value="1"/>
</dbReference>
<dbReference type="Pfam" id="PF02581">
    <property type="entry name" value="TMP-TENI"/>
    <property type="match status" value="1"/>
</dbReference>
<dbReference type="GO" id="GO:0005737">
    <property type="term" value="C:cytoplasm"/>
    <property type="evidence" value="ECO:0007669"/>
    <property type="project" value="TreeGrafter"/>
</dbReference>
<comment type="similarity">
    <text evidence="9 10">Belongs to the thiamine-phosphate synthase family.</text>
</comment>